<dbReference type="PANTHER" id="PTHR33868">
    <property type="entry name" value="EXPRESSED PROTEIN"/>
    <property type="match status" value="1"/>
</dbReference>
<dbReference type="PANTHER" id="PTHR33868:SF10">
    <property type="entry name" value="OS08G0483100 PROTEIN"/>
    <property type="match status" value="1"/>
</dbReference>
<proteinExistence type="predicted"/>
<protein>
    <submittedName>
        <fullName evidence="2">Uncharacterized protein</fullName>
    </submittedName>
</protein>
<feature type="transmembrane region" description="Helical" evidence="1">
    <location>
        <begin position="175"/>
        <end position="197"/>
    </location>
</feature>
<comment type="caution">
    <text evidence="2">The sequence shown here is derived from an EMBL/GenBank/DDBJ whole genome shotgun (WGS) entry which is preliminary data.</text>
</comment>
<keyword evidence="3" id="KW-1185">Reference proteome</keyword>
<name>A0A2G9I4C2_9LAMI</name>
<accession>A0A2G9I4C2</accession>
<gene>
    <name evidence="2" type="ORF">CDL12_02657</name>
</gene>
<evidence type="ECO:0000256" key="1">
    <source>
        <dbReference type="SAM" id="Phobius"/>
    </source>
</evidence>
<reference evidence="3" key="1">
    <citation type="journal article" date="2018" name="Gigascience">
        <title>Genome assembly of the Pink Ipe (Handroanthus impetiginosus, Bignoniaceae), a highly valued, ecologically keystone Neotropical timber forest tree.</title>
        <authorList>
            <person name="Silva-Junior O.B."/>
            <person name="Grattapaglia D."/>
            <person name="Novaes E."/>
            <person name="Collevatti R.G."/>
        </authorList>
    </citation>
    <scope>NUCLEOTIDE SEQUENCE [LARGE SCALE GENOMIC DNA]</scope>
    <source>
        <strain evidence="3">cv. UFG-1</strain>
    </source>
</reference>
<keyword evidence="1" id="KW-1133">Transmembrane helix</keyword>
<dbReference type="AlphaFoldDB" id="A0A2G9I4C2"/>
<evidence type="ECO:0000313" key="3">
    <source>
        <dbReference type="Proteomes" id="UP000231279"/>
    </source>
</evidence>
<dbReference type="OrthoDB" id="1673621at2759"/>
<dbReference type="Proteomes" id="UP000231279">
    <property type="component" value="Unassembled WGS sequence"/>
</dbReference>
<dbReference type="STRING" id="429701.A0A2G9I4C2"/>
<organism evidence="2 3">
    <name type="scientific">Handroanthus impetiginosus</name>
    <dbReference type="NCBI Taxonomy" id="429701"/>
    <lineage>
        <taxon>Eukaryota</taxon>
        <taxon>Viridiplantae</taxon>
        <taxon>Streptophyta</taxon>
        <taxon>Embryophyta</taxon>
        <taxon>Tracheophyta</taxon>
        <taxon>Spermatophyta</taxon>
        <taxon>Magnoliopsida</taxon>
        <taxon>eudicotyledons</taxon>
        <taxon>Gunneridae</taxon>
        <taxon>Pentapetalae</taxon>
        <taxon>asterids</taxon>
        <taxon>lamiids</taxon>
        <taxon>Lamiales</taxon>
        <taxon>Bignoniaceae</taxon>
        <taxon>Crescentiina</taxon>
        <taxon>Tabebuia alliance</taxon>
        <taxon>Handroanthus</taxon>
    </lineage>
</organism>
<keyword evidence="1" id="KW-0472">Membrane</keyword>
<sequence>MAGRYIAANQMSNHRIENDMGSIVSPKLTLNLMQNCDLPPPLKLISGPDETFLTSISKIHGLGRGQEAEENNQKLFHTYKDCSGDDKLELLKALRLSQSRAREAERKLTVLTMEKDVLSNLLVQDSLRLFAHRQWITLLEFQVLKLQRQLEDRHRNYAAPGSPKDHYENSGSNKWGAAIALLMAITGMGYALGYRYFF</sequence>
<keyword evidence="1" id="KW-0812">Transmembrane</keyword>
<dbReference type="EMBL" id="NKXS01000388">
    <property type="protein sequence ID" value="PIN24606.1"/>
    <property type="molecule type" value="Genomic_DNA"/>
</dbReference>
<evidence type="ECO:0000313" key="2">
    <source>
        <dbReference type="EMBL" id="PIN24606.1"/>
    </source>
</evidence>